<protein>
    <submittedName>
        <fullName evidence="1">Uncharacterized protein</fullName>
    </submittedName>
</protein>
<comment type="caution">
    <text evidence="1">The sequence shown here is derived from an EMBL/GenBank/DDBJ whole genome shotgun (WGS) entry which is preliminary data.</text>
</comment>
<name>M5RXK1_9BACT</name>
<reference evidence="1 2" key="1">
    <citation type="journal article" date="2013" name="Mar. Genomics">
        <title>Expression of sulfatases in Rhodopirellula baltica and the diversity of sulfatases in the genus Rhodopirellula.</title>
        <authorList>
            <person name="Wegner C.E."/>
            <person name="Richter-Heitmann T."/>
            <person name="Klindworth A."/>
            <person name="Klockow C."/>
            <person name="Richter M."/>
            <person name="Achstetter T."/>
            <person name="Glockner F.O."/>
            <person name="Harder J."/>
        </authorList>
    </citation>
    <scope>NUCLEOTIDE SEQUENCE [LARGE SCALE GENOMIC DNA]</scope>
    <source>
        <strain evidence="1 2">SH398</strain>
    </source>
</reference>
<accession>M5RXK1</accession>
<proteinExistence type="predicted"/>
<dbReference type="EMBL" id="ANOF01000170">
    <property type="protein sequence ID" value="EMI24083.1"/>
    <property type="molecule type" value="Genomic_DNA"/>
</dbReference>
<dbReference type="Proteomes" id="UP000011996">
    <property type="component" value="Unassembled WGS sequence"/>
</dbReference>
<evidence type="ECO:0000313" key="1">
    <source>
        <dbReference type="EMBL" id="EMI24083.1"/>
    </source>
</evidence>
<sequence>MWQSNPDFRIETVSVLRRRPNLSGGFAAILIAHSGPDEPPTEINVSFHSFANANIVGSCHGIGNRR</sequence>
<evidence type="ECO:0000313" key="2">
    <source>
        <dbReference type="Proteomes" id="UP000011996"/>
    </source>
</evidence>
<organism evidence="1 2">
    <name type="scientific">Rhodopirellula europaea SH398</name>
    <dbReference type="NCBI Taxonomy" id="1263868"/>
    <lineage>
        <taxon>Bacteria</taxon>
        <taxon>Pseudomonadati</taxon>
        <taxon>Planctomycetota</taxon>
        <taxon>Planctomycetia</taxon>
        <taxon>Pirellulales</taxon>
        <taxon>Pirellulaceae</taxon>
        <taxon>Rhodopirellula</taxon>
    </lineage>
</organism>
<gene>
    <name evidence="1" type="ORF">RESH_05294</name>
</gene>
<dbReference type="AlphaFoldDB" id="M5RXK1"/>